<dbReference type="InterPro" id="IPR036514">
    <property type="entry name" value="SGNH_hydro_sf"/>
</dbReference>
<dbReference type="Proteomes" id="UP000292702">
    <property type="component" value="Unassembled WGS sequence"/>
</dbReference>
<dbReference type="EMBL" id="RWJN01000720">
    <property type="protein sequence ID" value="TCD59851.1"/>
    <property type="molecule type" value="Genomic_DNA"/>
</dbReference>
<gene>
    <name evidence="2" type="ORF">EIP91_011325</name>
</gene>
<dbReference type="InterPro" id="IPR051058">
    <property type="entry name" value="GDSL_Est/Lipase"/>
</dbReference>
<dbReference type="PANTHER" id="PTHR45648">
    <property type="entry name" value="GDSL LIPASE/ACYLHYDROLASE FAMILY PROTEIN (AFU_ORTHOLOGUE AFUA_4G14700)"/>
    <property type="match status" value="1"/>
</dbReference>
<accession>A0A4R0QZT7</accession>
<dbReference type="STRING" id="92696.A0A4R0QZT7"/>
<evidence type="ECO:0000256" key="1">
    <source>
        <dbReference type="ARBA" id="ARBA00022801"/>
    </source>
</evidence>
<sequence length="286" mass="31836">MSATFDTGTSQLRTHWKGSPAIKHLFVFGDSYSSVGYDSKRPHPNPSEPLGVPFPGLSDDLYTETTWFEDGTKGWNWVAWFVGELYNGVQAYSYGDGGATILPNPMTPGILCVSQQIQGEFLPHVGKKPDWAPWSASDSLFVTWVGINDLGWFISGDLDSFIRKRLDSLFQLQTSLYDAGARNFLFIDVPPIHLSPNAEGDGAPYRLWNTTLAGYVAKFASGHDDATSMIFSSYRTFTNILTEPEKYGFKKDEAKKYAGEIWVDHIHPTSKVHSIVARDMATFLNA</sequence>
<dbReference type="Gene3D" id="3.40.50.1110">
    <property type="entry name" value="SGNH hydrolase"/>
    <property type="match status" value="1"/>
</dbReference>
<keyword evidence="1" id="KW-0378">Hydrolase</keyword>
<dbReference type="Pfam" id="PF00657">
    <property type="entry name" value="Lipase_GDSL"/>
    <property type="match status" value="1"/>
</dbReference>
<keyword evidence="3" id="KW-1185">Reference proteome</keyword>
<dbReference type="OrthoDB" id="1600564at2759"/>
<protein>
    <recommendedName>
        <fullName evidence="4">SGNH hydrolase-type esterase domain-containing protein</fullName>
    </recommendedName>
</protein>
<organism evidence="2 3">
    <name type="scientific">Steccherinum ochraceum</name>
    <dbReference type="NCBI Taxonomy" id="92696"/>
    <lineage>
        <taxon>Eukaryota</taxon>
        <taxon>Fungi</taxon>
        <taxon>Dikarya</taxon>
        <taxon>Basidiomycota</taxon>
        <taxon>Agaricomycotina</taxon>
        <taxon>Agaricomycetes</taxon>
        <taxon>Polyporales</taxon>
        <taxon>Steccherinaceae</taxon>
        <taxon>Steccherinum</taxon>
    </lineage>
</organism>
<dbReference type="AlphaFoldDB" id="A0A4R0QZT7"/>
<dbReference type="SUPFAM" id="SSF52266">
    <property type="entry name" value="SGNH hydrolase"/>
    <property type="match status" value="1"/>
</dbReference>
<comment type="caution">
    <text evidence="2">The sequence shown here is derived from an EMBL/GenBank/DDBJ whole genome shotgun (WGS) entry which is preliminary data.</text>
</comment>
<reference evidence="2 3" key="1">
    <citation type="submission" date="2018-11" db="EMBL/GenBank/DDBJ databases">
        <title>Genome assembly of Steccherinum ochraceum LE-BIN_3174, the white-rot fungus of the Steccherinaceae family (The Residual Polyporoid clade, Polyporales, Basidiomycota).</title>
        <authorList>
            <person name="Fedorova T.V."/>
            <person name="Glazunova O.A."/>
            <person name="Landesman E.O."/>
            <person name="Moiseenko K.V."/>
            <person name="Psurtseva N.V."/>
            <person name="Savinova O.S."/>
            <person name="Shakhova N.V."/>
            <person name="Tyazhelova T.V."/>
            <person name="Vasina D.V."/>
        </authorList>
    </citation>
    <scope>NUCLEOTIDE SEQUENCE [LARGE SCALE GENOMIC DNA]</scope>
    <source>
        <strain evidence="2 3">LE-BIN_3174</strain>
    </source>
</reference>
<proteinExistence type="predicted"/>
<evidence type="ECO:0000313" key="2">
    <source>
        <dbReference type="EMBL" id="TCD59851.1"/>
    </source>
</evidence>
<evidence type="ECO:0008006" key="4">
    <source>
        <dbReference type="Google" id="ProtNLM"/>
    </source>
</evidence>
<evidence type="ECO:0000313" key="3">
    <source>
        <dbReference type="Proteomes" id="UP000292702"/>
    </source>
</evidence>
<name>A0A4R0QZT7_9APHY</name>
<dbReference type="GO" id="GO:0016788">
    <property type="term" value="F:hydrolase activity, acting on ester bonds"/>
    <property type="evidence" value="ECO:0007669"/>
    <property type="project" value="InterPro"/>
</dbReference>
<dbReference type="InterPro" id="IPR001087">
    <property type="entry name" value="GDSL"/>
</dbReference>
<dbReference type="PANTHER" id="PTHR45648:SF22">
    <property type="entry name" value="GDSL LIPASE_ACYLHYDROLASE FAMILY PROTEIN (AFU_ORTHOLOGUE AFUA_4G14700)"/>
    <property type="match status" value="1"/>
</dbReference>